<evidence type="ECO:0000313" key="6">
    <source>
        <dbReference type="Proteomes" id="UP000318478"/>
    </source>
</evidence>
<dbReference type="SUPFAM" id="SSF55594">
    <property type="entry name" value="HPr-like"/>
    <property type="match status" value="1"/>
</dbReference>
<dbReference type="PANTHER" id="PTHR33705:SF1">
    <property type="entry name" value="PHOSPHOCARRIER PROTEIN HPR"/>
    <property type="match status" value="1"/>
</dbReference>
<dbReference type="AlphaFoldDB" id="A0A5C5ZF83"/>
<evidence type="ECO:0000256" key="3">
    <source>
        <dbReference type="ARBA" id="ARBA00022597"/>
    </source>
</evidence>
<feature type="domain" description="HPr" evidence="4">
    <location>
        <begin position="4"/>
        <end position="92"/>
    </location>
</feature>
<dbReference type="InterPro" id="IPR000032">
    <property type="entry name" value="HPr-like"/>
</dbReference>
<dbReference type="PROSITE" id="PS51350">
    <property type="entry name" value="PTS_HPR_DOM"/>
    <property type="match status" value="1"/>
</dbReference>
<gene>
    <name evidence="5" type="primary">ptsH</name>
    <name evidence="5" type="ORF">Pla123a_03080</name>
</gene>
<protein>
    <recommendedName>
        <fullName evidence="2">Phosphocarrier protein HPr</fullName>
    </recommendedName>
</protein>
<dbReference type="NCBIfam" id="TIGR01003">
    <property type="entry name" value="PTS_HPr_family"/>
    <property type="match status" value="1"/>
</dbReference>
<dbReference type="PANTHER" id="PTHR33705">
    <property type="entry name" value="PHOSPHOCARRIER PROTEIN HPR"/>
    <property type="match status" value="1"/>
</dbReference>
<evidence type="ECO:0000256" key="1">
    <source>
        <dbReference type="ARBA" id="ARBA00003681"/>
    </source>
</evidence>
<dbReference type="Proteomes" id="UP000318478">
    <property type="component" value="Unassembled WGS sequence"/>
</dbReference>
<evidence type="ECO:0000259" key="4">
    <source>
        <dbReference type="PROSITE" id="PS51350"/>
    </source>
</evidence>
<dbReference type="EMBL" id="SJPO01000001">
    <property type="protein sequence ID" value="TWT85501.1"/>
    <property type="molecule type" value="Genomic_DNA"/>
</dbReference>
<dbReference type="GO" id="GO:0016740">
    <property type="term" value="F:transferase activity"/>
    <property type="evidence" value="ECO:0007669"/>
    <property type="project" value="UniProtKB-KW"/>
</dbReference>
<reference evidence="5 6" key="1">
    <citation type="submission" date="2019-02" db="EMBL/GenBank/DDBJ databases">
        <title>Deep-cultivation of Planctomycetes and their phenomic and genomic characterization uncovers novel biology.</title>
        <authorList>
            <person name="Wiegand S."/>
            <person name="Jogler M."/>
            <person name="Boedeker C."/>
            <person name="Pinto D."/>
            <person name="Vollmers J."/>
            <person name="Rivas-Marin E."/>
            <person name="Kohn T."/>
            <person name="Peeters S.H."/>
            <person name="Heuer A."/>
            <person name="Rast P."/>
            <person name="Oberbeckmann S."/>
            <person name="Bunk B."/>
            <person name="Jeske O."/>
            <person name="Meyerdierks A."/>
            <person name="Storesund J.E."/>
            <person name="Kallscheuer N."/>
            <person name="Luecker S."/>
            <person name="Lage O.M."/>
            <person name="Pohl T."/>
            <person name="Merkel B.J."/>
            <person name="Hornburger P."/>
            <person name="Mueller R.-W."/>
            <person name="Bruemmer F."/>
            <person name="Labrenz M."/>
            <person name="Spormann A.M."/>
            <person name="Op Den Camp H."/>
            <person name="Overmann J."/>
            <person name="Amann R."/>
            <person name="Jetten M.S.M."/>
            <person name="Mascher T."/>
            <person name="Medema M.H."/>
            <person name="Devos D.P."/>
            <person name="Kaster A.-K."/>
            <person name="Ovreas L."/>
            <person name="Rohde M."/>
            <person name="Galperin M.Y."/>
            <person name="Jogler C."/>
        </authorList>
    </citation>
    <scope>NUCLEOTIDE SEQUENCE [LARGE SCALE GENOMIC DNA]</scope>
    <source>
        <strain evidence="5 6">Pla123a</strain>
    </source>
</reference>
<evidence type="ECO:0000256" key="2">
    <source>
        <dbReference type="ARBA" id="ARBA00020422"/>
    </source>
</evidence>
<name>A0A5C5ZF83_9BACT</name>
<dbReference type="InterPro" id="IPR035895">
    <property type="entry name" value="HPr-like_sf"/>
</dbReference>
<accession>A0A5C5ZF83</accession>
<evidence type="ECO:0000313" key="5">
    <source>
        <dbReference type="EMBL" id="TWT85501.1"/>
    </source>
</evidence>
<comment type="function">
    <text evidence="1">General (non sugar-specific) component of the phosphoenolpyruvate-dependent sugar phosphotransferase system (sugar PTS). This major carbohydrate active-transport system catalyzes the phosphorylation of incoming sugar substrates concomitantly with their translocation across the cell membrane. The phosphoryl group from phosphoenolpyruvate (PEP) is transferred to the phosphoryl carrier protein HPr by enzyme I. Phospho-HPr then transfers it to the PTS EIIA domain.</text>
</comment>
<dbReference type="Pfam" id="PF00381">
    <property type="entry name" value="PTS-HPr"/>
    <property type="match status" value="1"/>
</dbReference>
<dbReference type="InterPro" id="IPR050399">
    <property type="entry name" value="HPr"/>
</dbReference>
<keyword evidence="6" id="KW-1185">Reference proteome</keyword>
<comment type="caution">
    <text evidence="5">The sequence shown here is derived from an EMBL/GenBank/DDBJ whole genome shotgun (WGS) entry which is preliminary data.</text>
</comment>
<dbReference type="CDD" id="cd00367">
    <property type="entry name" value="PTS-HPr_like"/>
    <property type="match status" value="1"/>
</dbReference>
<keyword evidence="3" id="KW-0813">Transport</keyword>
<organism evidence="5 6">
    <name type="scientific">Posidoniimonas polymericola</name>
    <dbReference type="NCBI Taxonomy" id="2528002"/>
    <lineage>
        <taxon>Bacteria</taxon>
        <taxon>Pseudomonadati</taxon>
        <taxon>Planctomycetota</taxon>
        <taxon>Planctomycetia</taxon>
        <taxon>Pirellulales</taxon>
        <taxon>Lacipirellulaceae</taxon>
        <taxon>Posidoniimonas</taxon>
    </lineage>
</organism>
<dbReference type="RefSeq" id="WP_146583761.1">
    <property type="nucleotide sequence ID" value="NZ_SJPO01000001.1"/>
</dbReference>
<dbReference type="OrthoDB" id="9809047at2"/>
<proteinExistence type="predicted"/>
<keyword evidence="5" id="KW-0808">Transferase</keyword>
<keyword evidence="3" id="KW-0762">Sugar transport</keyword>
<dbReference type="Gene3D" id="3.30.1340.10">
    <property type="entry name" value="HPr-like"/>
    <property type="match status" value="1"/>
</dbReference>
<sequence>MADVQQTQIVLVQNPNGLHIRPASLVATEAMRYESQITLELEGYKVDAKAALQIMTLGARQGSTITVAASGVDAPQAVEKIAELIGAYYDSDDQTATQDQAS</sequence>
<dbReference type="PRINTS" id="PR00107">
    <property type="entry name" value="PHOSPHOCPHPR"/>
</dbReference>